<feature type="compositionally biased region" description="Basic residues" evidence="1">
    <location>
        <begin position="1"/>
        <end position="19"/>
    </location>
</feature>
<reference evidence="2" key="1">
    <citation type="journal article" date="2010" name="PLoS Genet.">
        <title>The genome of a pathogenic rhodococcus: cooptive virulence underpinned by key gene acquisitions.</title>
        <authorList>
            <person name="Letek M."/>
            <person name="Gonzalez P."/>
            <person name="Macarthur I."/>
            <person name="Rodriguez H."/>
            <person name="Freeman T.C."/>
            <person name="Valero-Rello A."/>
            <person name="Blanco M."/>
            <person name="Buckley T."/>
            <person name="Cherevach I."/>
            <person name="Fahey R."/>
            <person name="Hapeshi A."/>
            <person name="Holdstock J."/>
            <person name="Leadon D."/>
            <person name="Navas J."/>
            <person name="Ocampo A."/>
            <person name="Quail M.A."/>
            <person name="Sanders M."/>
            <person name="Scortti M.M."/>
            <person name="Prescott J.F."/>
            <person name="Fogarty U."/>
            <person name="Meijer W.G."/>
            <person name="Parkhill J."/>
            <person name="Bentley S.D."/>
            <person name="Vazquez-Boland J.A."/>
        </authorList>
    </citation>
    <scope>NUCLEOTIDE SEQUENCE [LARGE SCALE GENOMIC DNA]</scope>
    <source>
        <strain evidence="2 3">103S</strain>
    </source>
</reference>
<dbReference type="KEGG" id="req:REQ_33490"/>
<evidence type="ECO:0000313" key="2">
    <source>
        <dbReference type="EMBL" id="CBH49345.1"/>
    </source>
</evidence>
<dbReference type="InterPro" id="IPR010428">
    <property type="entry name" value="Zincin_1"/>
</dbReference>
<proteinExistence type="predicted"/>
<dbReference type="Proteomes" id="UP001154400">
    <property type="component" value="Chromosome"/>
</dbReference>
<protein>
    <recommendedName>
        <fullName evidence="4">Exonuclease</fullName>
    </recommendedName>
</protein>
<evidence type="ECO:0000256" key="1">
    <source>
        <dbReference type="SAM" id="MobiDB-lite"/>
    </source>
</evidence>
<gene>
    <name evidence="2" type="ordered locus">REQ_33490</name>
</gene>
<feature type="region of interest" description="Disordered" evidence="1">
    <location>
        <begin position="1"/>
        <end position="40"/>
    </location>
</feature>
<dbReference type="Gene3D" id="3.30.2010.20">
    <property type="match status" value="1"/>
</dbReference>
<dbReference type="AlphaFoldDB" id="A0A3S5Y9W2"/>
<dbReference type="InterPro" id="IPR038555">
    <property type="entry name" value="Zincin_1_sf"/>
</dbReference>
<dbReference type="CDD" id="cd12954">
    <property type="entry name" value="MMP_TTHA0227_like_1"/>
    <property type="match status" value="1"/>
</dbReference>
<name>A0A3S5Y9W2_RHOH1</name>
<dbReference type="EMBL" id="FN563149">
    <property type="protein sequence ID" value="CBH49345.1"/>
    <property type="molecule type" value="Genomic_DNA"/>
</dbReference>
<organism evidence="2">
    <name type="scientific">Rhodococcus hoagii (strain 103S)</name>
    <name type="common">Rhodococcus equi</name>
    <dbReference type="NCBI Taxonomy" id="685727"/>
    <lineage>
        <taxon>Bacteria</taxon>
        <taxon>Bacillati</taxon>
        <taxon>Actinomycetota</taxon>
        <taxon>Actinomycetes</taxon>
        <taxon>Mycobacteriales</taxon>
        <taxon>Nocardiaceae</taxon>
        <taxon>Prescottella</taxon>
    </lineage>
</organism>
<evidence type="ECO:0000313" key="3">
    <source>
        <dbReference type="Proteomes" id="UP000006892"/>
    </source>
</evidence>
<accession>A0A3S5Y9W2</accession>
<dbReference type="Pfam" id="PF06262">
    <property type="entry name" value="Zincin_1"/>
    <property type="match status" value="1"/>
</dbReference>
<dbReference type="SUPFAM" id="SSF55486">
    <property type="entry name" value="Metalloproteases ('zincins'), catalytic domain"/>
    <property type="match status" value="1"/>
</dbReference>
<evidence type="ECO:0008006" key="4">
    <source>
        <dbReference type="Google" id="ProtNLM"/>
    </source>
</evidence>
<sequence length="174" mass="19522">MRFGRRGNLHGMARSRRPRPLTSRSVARRGRGIRGPLFPPDLPAARTRAEKFDQLVLGAFEPIDARWHDRLTKLDIAVDEVPRIRAIDPDSVNWPPEVVADGPVPLSRLIPAGIDRRGTATRARIVLFRRPIELRAKDPQDLEDLVHDVLVEQVSTYLGVDPEVIDPDLPGADE</sequence>